<reference evidence="4" key="1">
    <citation type="submission" date="2020-07" db="EMBL/GenBank/DDBJ databases">
        <title>Huge and variable diversity of episymbiotic CPR bacteria and DPANN archaea in groundwater ecosystems.</title>
        <authorList>
            <person name="He C.Y."/>
            <person name="Keren R."/>
            <person name="Whittaker M."/>
            <person name="Farag I.F."/>
            <person name="Doudna J."/>
            <person name="Cate J.H.D."/>
            <person name="Banfield J.F."/>
        </authorList>
    </citation>
    <scope>NUCLEOTIDE SEQUENCE</scope>
    <source>
        <strain evidence="4">NC_groundwater_1813_Pr3_B-0.1um_71_17</strain>
    </source>
</reference>
<keyword evidence="1 2" id="KW-0732">Signal</keyword>
<name>A0A933SER5_UNCEI</name>
<protein>
    <submittedName>
        <fullName evidence="4">Ig-like domain-containing protein</fullName>
    </submittedName>
</protein>
<dbReference type="AlphaFoldDB" id="A0A933SER5"/>
<feature type="signal peptide" evidence="2">
    <location>
        <begin position="1"/>
        <end position="21"/>
    </location>
</feature>
<organism evidence="4 5">
    <name type="scientific">Eiseniibacteriota bacterium</name>
    <dbReference type="NCBI Taxonomy" id="2212470"/>
    <lineage>
        <taxon>Bacteria</taxon>
        <taxon>Candidatus Eiseniibacteriota</taxon>
    </lineage>
</organism>
<dbReference type="PROSITE" id="PS51257">
    <property type="entry name" value="PROKAR_LIPOPROTEIN"/>
    <property type="match status" value="1"/>
</dbReference>
<evidence type="ECO:0000256" key="2">
    <source>
        <dbReference type="SAM" id="SignalP"/>
    </source>
</evidence>
<accession>A0A933SER5</accession>
<feature type="chain" id="PRO_5037380658" evidence="2">
    <location>
        <begin position="22"/>
        <end position="357"/>
    </location>
</feature>
<gene>
    <name evidence="4" type="ORF">HZA61_12925</name>
</gene>
<comment type="caution">
    <text evidence="4">The sequence shown here is derived from an EMBL/GenBank/DDBJ whole genome shotgun (WGS) entry which is preliminary data.</text>
</comment>
<evidence type="ECO:0000259" key="3">
    <source>
        <dbReference type="Pfam" id="PF13205"/>
    </source>
</evidence>
<evidence type="ECO:0000313" key="5">
    <source>
        <dbReference type="Proteomes" id="UP000696931"/>
    </source>
</evidence>
<feature type="domain" description="SbsA Ig-like" evidence="3">
    <location>
        <begin position="39"/>
        <end position="136"/>
    </location>
</feature>
<dbReference type="Proteomes" id="UP000696931">
    <property type="component" value="Unassembled WGS sequence"/>
</dbReference>
<dbReference type="Pfam" id="PF13205">
    <property type="entry name" value="Big_5"/>
    <property type="match status" value="1"/>
</dbReference>
<evidence type="ECO:0000256" key="1">
    <source>
        <dbReference type="ARBA" id="ARBA00022729"/>
    </source>
</evidence>
<sequence>MRRRIRVRRAAAVALVCLAFAATGCAKKGMPTGGPPDLEPPRIVSVSPDSGAANVPLDAKLVVEFSEGMEPRGTGAAVELAPPVEIRSRRWKGRVLTLELADSLQLGRTYTLFVGGGARDRHGNALSQPRTVVFTTAETFPPGVLDGKLEAVGFRAPGTLLWCYRDGRAPDSTARDFDALGVAVGLGRFRISGLAAPAKWRIWAFADLNFNRSFEPASDLLASADTTLELTLAAPEARDLLVRMVNPRAPGRFAGSITDTLNDSLGVLRLQVVADSDTTRKLQYEVIASGFDFRWDPGGYRVRAYRDLDRNKSWKRESEPASEEIRIVLTPGGELVGTVFLLTRPEPAGAAPTGSGP</sequence>
<dbReference type="InterPro" id="IPR032812">
    <property type="entry name" value="SbsA_Ig"/>
</dbReference>
<proteinExistence type="predicted"/>
<evidence type="ECO:0000313" key="4">
    <source>
        <dbReference type="EMBL" id="MBI5170385.1"/>
    </source>
</evidence>
<dbReference type="EMBL" id="JACRIW010000091">
    <property type="protein sequence ID" value="MBI5170385.1"/>
    <property type="molecule type" value="Genomic_DNA"/>
</dbReference>